<evidence type="ECO:0000313" key="2">
    <source>
        <dbReference type="Proteomes" id="UP000006643"/>
    </source>
</evidence>
<dbReference type="InParanoid" id="D0MVL9"/>
<keyword evidence="2" id="KW-1185">Reference proteome</keyword>
<dbReference type="GeneID" id="9469553"/>
<sequence>MPCCCHLTQHRDAEDPGHGDFGALVPSGGGRRSCATRACRPSAGATVDAYTSGRDWALVADCNGIPATTVTCTARKIVERGTPDVKTRGGACTACTTVSARLRWRRRYMYSVVETNIPKLIDCL</sequence>
<name>D0MVL9_PHYIT</name>
<evidence type="ECO:0000313" key="1">
    <source>
        <dbReference type="EMBL" id="EEY63682.1"/>
    </source>
</evidence>
<dbReference type="RefSeq" id="XP_002907118.1">
    <property type="nucleotide sequence ID" value="XM_002907072.1"/>
</dbReference>
<dbReference type="EMBL" id="DS028120">
    <property type="protein sequence ID" value="EEY63682.1"/>
    <property type="molecule type" value="Genomic_DNA"/>
</dbReference>
<dbReference type="Proteomes" id="UP000006643">
    <property type="component" value="Unassembled WGS sequence"/>
</dbReference>
<dbReference type="VEuPathDB" id="FungiDB:PITG_02152"/>
<protein>
    <submittedName>
        <fullName evidence="1">Uncharacterized protein</fullName>
    </submittedName>
</protein>
<accession>D0MVL9</accession>
<reference evidence="2" key="1">
    <citation type="journal article" date="2009" name="Nature">
        <title>Genome sequence and analysis of the Irish potato famine pathogen Phytophthora infestans.</title>
        <authorList>
            <consortium name="The Broad Institute Genome Sequencing Platform"/>
            <person name="Haas B.J."/>
            <person name="Kamoun S."/>
            <person name="Zody M.C."/>
            <person name="Jiang R.H."/>
            <person name="Handsaker R.E."/>
            <person name="Cano L.M."/>
            <person name="Grabherr M."/>
            <person name="Kodira C.D."/>
            <person name="Raffaele S."/>
            <person name="Torto-Alalibo T."/>
            <person name="Bozkurt T.O."/>
            <person name="Ah-Fong A.M."/>
            <person name="Alvarado L."/>
            <person name="Anderson V.L."/>
            <person name="Armstrong M.R."/>
            <person name="Avrova A."/>
            <person name="Baxter L."/>
            <person name="Beynon J."/>
            <person name="Boevink P.C."/>
            <person name="Bollmann S.R."/>
            <person name="Bos J.I."/>
            <person name="Bulone V."/>
            <person name="Cai G."/>
            <person name="Cakir C."/>
            <person name="Carrington J.C."/>
            <person name="Chawner M."/>
            <person name="Conti L."/>
            <person name="Costanzo S."/>
            <person name="Ewan R."/>
            <person name="Fahlgren N."/>
            <person name="Fischbach M.A."/>
            <person name="Fugelstad J."/>
            <person name="Gilroy E.M."/>
            <person name="Gnerre S."/>
            <person name="Green P.J."/>
            <person name="Grenville-Briggs L.J."/>
            <person name="Griffith J."/>
            <person name="Grunwald N.J."/>
            <person name="Horn K."/>
            <person name="Horner N.R."/>
            <person name="Hu C.H."/>
            <person name="Huitema E."/>
            <person name="Jeong D.H."/>
            <person name="Jones A.M."/>
            <person name="Jones J.D."/>
            <person name="Jones R.W."/>
            <person name="Karlsson E.K."/>
            <person name="Kunjeti S.G."/>
            <person name="Lamour K."/>
            <person name="Liu Z."/>
            <person name="Ma L."/>
            <person name="Maclean D."/>
            <person name="Chibucos M.C."/>
            <person name="McDonald H."/>
            <person name="McWalters J."/>
            <person name="Meijer H.J."/>
            <person name="Morgan W."/>
            <person name="Morris P.F."/>
            <person name="Munro C.A."/>
            <person name="O'Neill K."/>
            <person name="Ospina-Giraldo M."/>
            <person name="Pinzon A."/>
            <person name="Pritchard L."/>
            <person name="Ramsahoye B."/>
            <person name="Ren Q."/>
            <person name="Restrepo S."/>
            <person name="Roy S."/>
            <person name="Sadanandom A."/>
            <person name="Savidor A."/>
            <person name="Schornack S."/>
            <person name="Schwartz D.C."/>
            <person name="Schumann U.D."/>
            <person name="Schwessinger B."/>
            <person name="Seyer L."/>
            <person name="Sharpe T."/>
            <person name="Silvar C."/>
            <person name="Song J."/>
            <person name="Studholme D.J."/>
            <person name="Sykes S."/>
            <person name="Thines M."/>
            <person name="van de Vondervoort P.J."/>
            <person name="Phuntumart V."/>
            <person name="Wawra S."/>
            <person name="Weide R."/>
            <person name="Win J."/>
            <person name="Young C."/>
            <person name="Zhou S."/>
            <person name="Fry W."/>
            <person name="Meyers B.C."/>
            <person name="van West P."/>
            <person name="Ristaino J."/>
            <person name="Govers F."/>
            <person name="Birch P.R."/>
            <person name="Whisson S.C."/>
            <person name="Judelson H.S."/>
            <person name="Nusbaum C."/>
        </authorList>
    </citation>
    <scope>NUCLEOTIDE SEQUENCE [LARGE SCALE GENOMIC DNA]</scope>
    <source>
        <strain evidence="2">T30-4</strain>
    </source>
</reference>
<dbReference type="AlphaFoldDB" id="D0MVL9"/>
<dbReference type="KEGG" id="pif:PITG_02152"/>
<gene>
    <name evidence="1" type="ORF">PITG_02152</name>
</gene>
<proteinExistence type="predicted"/>
<organism evidence="1 2">
    <name type="scientific">Phytophthora infestans (strain T30-4)</name>
    <name type="common">Potato late blight agent</name>
    <dbReference type="NCBI Taxonomy" id="403677"/>
    <lineage>
        <taxon>Eukaryota</taxon>
        <taxon>Sar</taxon>
        <taxon>Stramenopiles</taxon>
        <taxon>Oomycota</taxon>
        <taxon>Peronosporomycetes</taxon>
        <taxon>Peronosporales</taxon>
        <taxon>Peronosporaceae</taxon>
        <taxon>Phytophthora</taxon>
    </lineage>
</organism>
<dbReference type="HOGENOM" id="CLU_2008392_0_0_1"/>